<comment type="caution">
    <text evidence="5">The sequence shown here is derived from an EMBL/GenBank/DDBJ whole genome shotgun (WGS) entry which is preliminary data.</text>
</comment>
<dbReference type="SMR" id="A0A2V2X562"/>
<evidence type="ECO:0000256" key="1">
    <source>
        <dbReference type="ARBA" id="ARBA00022737"/>
    </source>
</evidence>
<name>A0A2V2X562_TRYCR</name>
<dbReference type="InterPro" id="IPR002110">
    <property type="entry name" value="Ankyrin_rpt"/>
</dbReference>
<dbReference type="PROSITE" id="PS50088">
    <property type="entry name" value="ANK_REPEAT"/>
    <property type="match status" value="4"/>
</dbReference>
<dbReference type="VEuPathDB" id="TriTrypDB:TcBrA4_0043990"/>
<dbReference type="VEuPathDB" id="TriTrypDB:C3747_26g215"/>
<feature type="compositionally biased region" description="Low complexity" evidence="4">
    <location>
        <begin position="905"/>
        <end position="932"/>
    </location>
</feature>
<dbReference type="VEuPathDB" id="TriTrypDB:TCDM_07052"/>
<reference evidence="5 6" key="1">
    <citation type="journal article" date="2018" name="Microb. Genom.">
        <title>Expanding an expanded genome: long-read sequencing of Trypanosoma cruzi.</title>
        <authorList>
            <person name="Berna L."/>
            <person name="Rodriguez M."/>
            <person name="Chiribao M.L."/>
            <person name="Parodi-Talice A."/>
            <person name="Pita S."/>
            <person name="Rijo G."/>
            <person name="Alvarez-Valin F."/>
            <person name="Robello C."/>
        </authorList>
    </citation>
    <scope>NUCLEOTIDE SEQUENCE [LARGE SCALE GENOMIC DNA]</scope>
    <source>
        <strain evidence="5 6">TCC</strain>
    </source>
</reference>
<gene>
    <name evidence="5" type="ORF">C3747_26g215</name>
</gene>
<feature type="repeat" description="ANK" evidence="3">
    <location>
        <begin position="222"/>
        <end position="247"/>
    </location>
</feature>
<dbReference type="VEuPathDB" id="TriTrypDB:C4B63_56g58"/>
<protein>
    <recommendedName>
        <fullName evidence="7">Ankyrin repeat protein</fullName>
    </recommendedName>
</protein>
<dbReference type="InterPro" id="IPR036770">
    <property type="entry name" value="Ankyrin_rpt-contain_sf"/>
</dbReference>
<dbReference type="OMA" id="VDPMVQD"/>
<evidence type="ECO:0000313" key="6">
    <source>
        <dbReference type="Proteomes" id="UP000246078"/>
    </source>
</evidence>
<evidence type="ECO:0000313" key="5">
    <source>
        <dbReference type="EMBL" id="PWV15966.1"/>
    </source>
</evidence>
<dbReference type="VEuPathDB" id="TriTrypDB:TcCLB.510611.40"/>
<feature type="region of interest" description="Disordered" evidence="4">
    <location>
        <begin position="463"/>
        <end position="485"/>
    </location>
</feature>
<dbReference type="Proteomes" id="UP000246078">
    <property type="component" value="Unassembled WGS sequence"/>
</dbReference>
<dbReference type="VEuPathDB" id="TriTrypDB:TCSYLVIO_001956"/>
<evidence type="ECO:0000256" key="4">
    <source>
        <dbReference type="SAM" id="MobiDB-lite"/>
    </source>
</evidence>
<feature type="compositionally biased region" description="Polar residues" evidence="4">
    <location>
        <begin position="168"/>
        <end position="178"/>
    </location>
</feature>
<feature type="repeat" description="ANK" evidence="3">
    <location>
        <begin position="626"/>
        <end position="658"/>
    </location>
</feature>
<dbReference type="SMART" id="SM00248">
    <property type="entry name" value="ANK"/>
    <property type="match status" value="14"/>
</dbReference>
<feature type="repeat" description="ANK" evidence="3">
    <location>
        <begin position="740"/>
        <end position="772"/>
    </location>
</feature>
<dbReference type="EMBL" id="PRFC01000026">
    <property type="protein sequence ID" value="PWV15966.1"/>
    <property type="molecule type" value="Genomic_DNA"/>
</dbReference>
<accession>A0A2V2X562</accession>
<dbReference type="Pfam" id="PF00023">
    <property type="entry name" value="Ank"/>
    <property type="match status" value="1"/>
</dbReference>
<dbReference type="VEuPathDB" id="TriTrypDB:TcG_06751"/>
<keyword evidence="1" id="KW-0677">Repeat</keyword>
<dbReference type="PANTHER" id="PTHR24198">
    <property type="entry name" value="ANKYRIN REPEAT AND PROTEIN KINASE DOMAIN-CONTAINING PROTEIN"/>
    <property type="match status" value="1"/>
</dbReference>
<evidence type="ECO:0000256" key="3">
    <source>
        <dbReference type="PROSITE-ProRule" id="PRU00023"/>
    </source>
</evidence>
<feature type="compositionally biased region" description="Polar residues" evidence="4">
    <location>
        <begin position="940"/>
        <end position="972"/>
    </location>
</feature>
<dbReference type="VEuPathDB" id="TriTrypDB:ECC02_006127"/>
<evidence type="ECO:0000256" key="2">
    <source>
        <dbReference type="ARBA" id="ARBA00023043"/>
    </source>
</evidence>
<dbReference type="SUPFAM" id="SSF48403">
    <property type="entry name" value="Ankyrin repeat"/>
    <property type="match status" value="3"/>
</dbReference>
<organism evidence="5 6">
    <name type="scientific">Trypanosoma cruzi</name>
    <dbReference type="NCBI Taxonomy" id="5693"/>
    <lineage>
        <taxon>Eukaryota</taxon>
        <taxon>Discoba</taxon>
        <taxon>Euglenozoa</taxon>
        <taxon>Kinetoplastea</taxon>
        <taxon>Metakinetoplastina</taxon>
        <taxon>Trypanosomatida</taxon>
        <taxon>Trypanosomatidae</taxon>
        <taxon>Trypanosoma</taxon>
        <taxon>Schizotrypanum</taxon>
    </lineage>
</organism>
<feature type="compositionally biased region" description="Low complexity" evidence="4">
    <location>
        <begin position="463"/>
        <end position="480"/>
    </location>
</feature>
<feature type="region of interest" description="Disordered" evidence="4">
    <location>
        <begin position="841"/>
        <end position="972"/>
    </location>
</feature>
<proteinExistence type="predicted"/>
<dbReference type="VEuPathDB" id="TriTrypDB:TcCLB.506793.20"/>
<feature type="region of interest" description="Disordered" evidence="4">
    <location>
        <begin position="158"/>
        <end position="184"/>
    </location>
</feature>
<keyword evidence="2 3" id="KW-0040">ANK repeat</keyword>
<evidence type="ECO:0008006" key="7">
    <source>
        <dbReference type="Google" id="ProtNLM"/>
    </source>
</evidence>
<dbReference type="AlphaFoldDB" id="A0A2V2X562"/>
<dbReference type="Pfam" id="PF12796">
    <property type="entry name" value="Ank_2"/>
    <property type="match status" value="2"/>
</dbReference>
<dbReference type="Gene3D" id="1.25.40.20">
    <property type="entry name" value="Ankyrin repeat-containing domain"/>
    <property type="match status" value="4"/>
</dbReference>
<dbReference type="PANTHER" id="PTHR24198:SF165">
    <property type="entry name" value="ANKYRIN REPEAT-CONTAINING PROTEIN-RELATED"/>
    <property type="match status" value="1"/>
</dbReference>
<dbReference type="PROSITE" id="PS50297">
    <property type="entry name" value="ANK_REP_REGION"/>
    <property type="match status" value="4"/>
</dbReference>
<feature type="compositionally biased region" description="Polar residues" evidence="4">
    <location>
        <begin position="876"/>
        <end position="900"/>
    </location>
</feature>
<dbReference type="OrthoDB" id="366390at2759"/>
<sequence>MPPKMRRWVVEDPNNTWNHQLMQASLRYSLTDAEALLQNGADPVRACEAVPFYKEPLPPLIALLLQSRYTAESVAMMKWLLEHGASVSQFIPLEGKDLQTSPGENGTILHLFVQLGQPAFLLDLLILVGEPRPVPGSIQKRLPRPDRPITPGMSTFTVGTGAKGSATRGAQGSSSGNSGKRGARLSRMTTDAAALLASNNFVDPAFHLDGNVIDFEARTSVNGWTAMDLALRCGDATMVQLLLYYGAPGVFHRLVNGTQTALARACTTGDKELVELLLDAGDAIGQISLDGRYTLIHYAAGQPAILDVLLARGLSIDAVNALGETALVSLICYGQGNNGEHAIREAPRSSDAAKLAALPTPALLNYILTPMPPIAVPPLKQLRSASSTSAGIGMDMDFPRMTHEADAWWYFASNCSTWTMIQNLCDRGADVHGDAPQGEEERVEERSVNNRCKGSGVARQLYLNPSSSNSQLPSEQSGSSTNVHFNTSLAGMSAMEIHAEGQMNEKDMTVPSMQFVTHLTPLMHAIVAYHPELIRRLVVEFHADPMVRDAKGACALHYAAIARNPSVMELFLSPLVIPGHANFDINAQDCLGRTPLHYAAACGNSGVVRALLKSSSSLIAGRTDYAGRTPLHLAVLASEANVVELLLRHGETVATESQSTVSAVSTRKKSVITRRKARQPSLNEVNVPDHAAVIDVEAEDRLASQTALEMAVYVTRDAEIARLLLTLGYASARRPSGLPTGGSLLHRAVVDGTMDILLLLLENYADPNEVDNLEQTTLHLATQSNLPQACEMVRELLRFGATPEARSGCTLETPILIAARRGDADMLDLLLHQQEEFSSGRPLLLHGAKGAQRERMRHIPRPRPNASSPSNRRNGRQQQKQAPTTQSSVRRGRQKQQQPTVGDASLSSDLNDNSILGVAANNSNSNINPIGGTDLRGRHSTTPIAVSGSTTAEVGESFSGNVESEGQKTQLSKPQHLLLTDGRVRTTLHYLCAHSEASKQAALLPIIQEILGCSIAPTLVLQLDADGRLPLHDACTAGYAAAVFELLKCDDGSCAFQLDSRGCLPLHYAVLANDVASITALVKSVGVWLPCALKGSTCAMDDDRLFPITDRILQQGPHSQNHHERGDIQMPSQEYPHRHGVNPLCGVGRCNKWINTPWEYLNVPDDMGRTPMLLAAELGHLKASKALMQWMQVCSKSRHY</sequence>
<dbReference type="VEuPathDB" id="TriTrypDB:TcCL_NonESM02034"/>
<feature type="repeat" description="ANK" evidence="3">
    <location>
        <begin position="591"/>
        <end position="623"/>
    </location>
</feature>
<dbReference type="VEuPathDB" id="TriTrypDB:Tc_MARK_740"/>